<protein>
    <recommendedName>
        <fullName evidence="3">DUF4843 domain-containing protein</fullName>
    </recommendedName>
</protein>
<dbReference type="STRING" id="475255.SAMN04488101_102330"/>
<reference evidence="1 2" key="1">
    <citation type="submission" date="2017-04" db="EMBL/GenBank/DDBJ databases">
        <authorList>
            <person name="Afonso C.L."/>
            <person name="Miller P.J."/>
            <person name="Scott M.A."/>
            <person name="Spackman E."/>
            <person name="Goraichik I."/>
            <person name="Dimitrov K.M."/>
            <person name="Suarez D.L."/>
            <person name="Swayne D.E."/>
        </authorList>
    </citation>
    <scope>NUCLEOTIDE SEQUENCE [LARGE SCALE GENOMIC DNA]</scope>
    <source>
        <strain evidence="1 2">DSM 19625</strain>
    </source>
</reference>
<name>A0A1W2BCN2_9SPHI</name>
<gene>
    <name evidence="1" type="ORF">SAMN04488101_102330</name>
</gene>
<evidence type="ECO:0000313" key="1">
    <source>
        <dbReference type="EMBL" id="SMC70594.1"/>
    </source>
</evidence>
<proteinExistence type="predicted"/>
<accession>A0A1W2BCN2</accession>
<dbReference type="OrthoDB" id="1096291at2"/>
<dbReference type="RefSeq" id="WP_084288113.1">
    <property type="nucleotide sequence ID" value="NZ_FWYB01000002.1"/>
</dbReference>
<dbReference type="PROSITE" id="PS51257">
    <property type="entry name" value="PROKAR_LIPOPROTEIN"/>
    <property type="match status" value="1"/>
</dbReference>
<organism evidence="1 2">
    <name type="scientific">Pedobacter nyackensis</name>
    <dbReference type="NCBI Taxonomy" id="475255"/>
    <lineage>
        <taxon>Bacteria</taxon>
        <taxon>Pseudomonadati</taxon>
        <taxon>Bacteroidota</taxon>
        <taxon>Sphingobacteriia</taxon>
        <taxon>Sphingobacteriales</taxon>
        <taxon>Sphingobacteriaceae</taxon>
        <taxon>Pedobacter</taxon>
    </lineage>
</organism>
<sequence length="258" mass="29206">MNKLLIIAFMLFFCACKEDHLDSYSGKNSIYFPNSEQENKAYFSFGYLSAYIQDTLIKIPIIATGAAVQLDRHYALVVADSSTMVKGRDYEFLNKDFVIKANKLTDTVRLLLHRSAPMREKQIQLSISLEANEAFSTQVSYQHIGTGPSAYKRYFTTYELNVDDISGVPWFWDKNKNPKVFPFVSGYLGTYSAKKLQFMIGRYDLDPALLTKDGYMPSSLSVVAWGMGMQAYLYEMAIKGTPILDENGQPMKMGANVQ</sequence>
<keyword evidence="2" id="KW-1185">Reference proteome</keyword>
<dbReference type="Pfam" id="PF16132">
    <property type="entry name" value="DUF4843"/>
    <property type="match status" value="1"/>
</dbReference>
<dbReference type="AlphaFoldDB" id="A0A1W2BCN2"/>
<dbReference type="InterPro" id="IPR032299">
    <property type="entry name" value="DUF4843"/>
</dbReference>
<dbReference type="Proteomes" id="UP000192678">
    <property type="component" value="Unassembled WGS sequence"/>
</dbReference>
<dbReference type="EMBL" id="FWYB01000002">
    <property type="protein sequence ID" value="SMC70594.1"/>
    <property type="molecule type" value="Genomic_DNA"/>
</dbReference>
<evidence type="ECO:0000313" key="2">
    <source>
        <dbReference type="Proteomes" id="UP000192678"/>
    </source>
</evidence>
<evidence type="ECO:0008006" key="3">
    <source>
        <dbReference type="Google" id="ProtNLM"/>
    </source>
</evidence>